<sequence length="62" mass="6504">MTTAGNRPVYGHTGCAVAVPEGWVVERCTVQPREGSGHSHGVATPLHHPVRPSSTPFVMEGA</sequence>
<dbReference type="EMBL" id="CP059399">
    <property type="protein sequence ID" value="QLY28896.1"/>
    <property type="molecule type" value="Genomic_DNA"/>
</dbReference>
<evidence type="ECO:0000256" key="1">
    <source>
        <dbReference type="SAM" id="MobiDB-lite"/>
    </source>
</evidence>
<dbReference type="KEGG" id="nhu:H0264_26695"/>
<proteinExistence type="predicted"/>
<feature type="region of interest" description="Disordered" evidence="1">
    <location>
        <begin position="32"/>
        <end position="62"/>
    </location>
</feature>
<accession>A0A7D6VFG6</accession>
<evidence type="ECO:0000313" key="3">
    <source>
        <dbReference type="Proteomes" id="UP000515512"/>
    </source>
</evidence>
<keyword evidence="3" id="KW-1185">Reference proteome</keyword>
<reference evidence="2 3" key="1">
    <citation type="submission" date="2020-07" db="EMBL/GenBank/DDBJ databases">
        <authorList>
            <person name="Zhuang K."/>
            <person name="Ran Y."/>
        </authorList>
    </citation>
    <scope>NUCLEOTIDE SEQUENCE [LARGE SCALE GENOMIC DNA]</scope>
    <source>
        <strain evidence="2 3">WCH-YHL-001</strain>
    </source>
</reference>
<dbReference type="AlphaFoldDB" id="A0A7D6VFG6"/>
<gene>
    <name evidence="2" type="ORF">H0264_26695</name>
</gene>
<dbReference type="Proteomes" id="UP000515512">
    <property type="component" value="Chromosome"/>
</dbReference>
<evidence type="ECO:0000313" key="2">
    <source>
        <dbReference type="EMBL" id="QLY28896.1"/>
    </source>
</evidence>
<name>A0A7D6VFG6_9NOCA</name>
<dbReference type="RefSeq" id="WP_181580102.1">
    <property type="nucleotide sequence ID" value="NZ_CP059399.1"/>
</dbReference>
<protein>
    <submittedName>
        <fullName evidence="2">Uncharacterized protein</fullName>
    </submittedName>
</protein>
<organism evidence="2 3">
    <name type="scientific">Nocardia huaxiensis</name>
    <dbReference type="NCBI Taxonomy" id="2755382"/>
    <lineage>
        <taxon>Bacteria</taxon>
        <taxon>Bacillati</taxon>
        <taxon>Actinomycetota</taxon>
        <taxon>Actinomycetes</taxon>
        <taxon>Mycobacteriales</taxon>
        <taxon>Nocardiaceae</taxon>
        <taxon>Nocardia</taxon>
    </lineage>
</organism>